<dbReference type="Proteomes" id="UP000326903">
    <property type="component" value="Unassembled WGS sequence"/>
</dbReference>
<dbReference type="AlphaFoldDB" id="A0A5J5IL44"/>
<gene>
    <name evidence="1" type="ORF">FW778_03315</name>
</gene>
<sequence>MKLFNNKALLLIALILISGYGYIASCTHKDLILPDQSTGTVIINRGNSVFLPGTETKGDTTQWKMDKVHSSVLWSGDYLQQGALLTGRFNMFGLNSLPSSARQLYVTKGQPVLDTSWAFYENDPTKTYFAGYVQMNTSNTGEPGRDGNCYLGYVAAPKIITGTQNLQDSNVAVIRTTKVEFDTKSPGYIVTMVMSWKGLLSAPHDTTINGTLSYVKRSTIDAGTAKAYDVFGLQLNFKFNCRSFGMTTDEISDIVSVQCNINFNNL</sequence>
<organism evidence="1 2">
    <name type="scientific">Ginsengibacter hankyongi</name>
    <dbReference type="NCBI Taxonomy" id="2607284"/>
    <lineage>
        <taxon>Bacteria</taxon>
        <taxon>Pseudomonadati</taxon>
        <taxon>Bacteroidota</taxon>
        <taxon>Chitinophagia</taxon>
        <taxon>Chitinophagales</taxon>
        <taxon>Chitinophagaceae</taxon>
        <taxon>Ginsengibacter</taxon>
    </lineage>
</organism>
<accession>A0A5J5IL44</accession>
<proteinExistence type="predicted"/>
<dbReference type="EMBL" id="VYQF01000001">
    <property type="protein sequence ID" value="KAA9041083.1"/>
    <property type="molecule type" value="Genomic_DNA"/>
</dbReference>
<protein>
    <recommendedName>
        <fullName evidence="3">Lipid/polyisoprenoid-binding YceI-like domain-containing protein</fullName>
    </recommendedName>
</protein>
<evidence type="ECO:0008006" key="3">
    <source>
        <dbReference type="Google" id="ProtNLM"/>
    </source>
</evidence>
<comment type="caution">
    <text evidence="1">The sequence shown here is derived from an EMBL/GenBank/DDBJ whole genome shotgun (WGS) entry which is preliminary data.</text>
</comment>
<dbReference type="InterPro" id="IPR036761">
    <property type="entry name" value="TTHA0802/YceI-like_sf"/>
</dbReference>
<evidence type="ECO:0000313" key="2">
    <source>
        <dbReference type="Proteomes" id="UP000326903"/>
    </source>
</evidence>
<dbReference type="Gene3D" id="2.40.128.110">
    <property type="entry name" value="Lipid/polyisoprenoid-binding, YceI-like"/>
    <property type="match status" value="1"/>
</dbReference>
<reference evidence="1 2" key="1">
    <citation type="submission" date="2019-09" db="EMBL/GenBank/DDBJ databases">
        <title>Draft genome sequence of Ginsengibacter sp. BR5-29.</title>
        <authorList>
            <person name="Im W.-T."/>
        </authorList>
    </citation>
    <scope>NUCLEOTIDE SEQUENCE [LARGE SCALE GENOMIC DNA]</scope>
    <source>
        <strain evidence="1 2">BR5-29</strain>
    </source>
</reference>
<dbReference type="RefSeq" id="WP_150413172.1">
    <property type="nucleotide sequence ID" value="NZ_VYQF01000001.1"/>
</dbReference>
<evidence type="ECO:0000313" key="1">
    <source>
        <dbReference type="EMBL" id="KAA9041083.1"/>
    </source>
</evidence>
<keyword evidence="2" id="KW-1185">Reference proteome</keyword>
<name>A0A5J5IL44_9BACT</name>